<dbReference type="RefSeq" id="XP_060431004.1">
    <property type="nucleotide sequence ID" value="XM_060581310.1"/>
</dbReference>
<accession>A0AAJ0EU80</accession>
<sequence length="233" mass="25700">MFYTSLWVGRTGPSSDSSLLFVASVSVKVDLSVCRQAEPDFVLVSITTAPWPSRYARLTNEANGLWARQKLRCRAGANSCTFSHPKSELRSGIATCVEQRPAPSPSQSCRRMNPTAKEHEVAPRGRQEMQQQSAAQSRKDGKCFQAQTRPPYHVSNSLRPGSARVEFLVGKRRKLADFSAQICQQFFVPIRGLLAVAFSVVSDTKKRASPGQAAKKRVKHDRGFWCGTAGSPE</sequence>
<proteinExistence type="predicted"/>
<dbReference type="AlphaFoldDB" id="A0AAJ0EU80"/>
<dbReference type="Proteomes" id="UP001224890">
    <property type="component" value="Unassembled WGS sequence"/>
</dbReference>
<keyword evidence="3" id="KW-1185">Reference proteome</keyword>
<comment type="caution">
    <text evidence="2">The sequence shown here is derived from an EMBL/GenBank/DDBJ whole genome shotgun (WGS) entry which is preliminary data.</text>
</comment>
<evidence type="ECO:0000256" key="1">
    <source>
        <dbReference type="SAM" id="MobiDB-lite"/>
    </source>
</evidence>
<reference evidence="2" key="1">
    <citation type="submission" date="2021-06" db="EMBL/GenBank/DDBJ databases">
        <title>Comparative genomics, transcriptomics and evolutionary studies reveal genomic signatures of adaptation to plant cell wall in hemibiotrophic fungi.</title>
        <authorList>
            <consortium name="DOE Joint Genome Institute"/>
            <person name="Baroncelli R."/>
            <person name="Diaz J.F."/>
            <person name="Benocci T."/>
            <person name="Peng M."/>
            <person name="Battaglia E."/>
            <person name="Haridas S."/>
            <person name="Andreopoulos W."/>
            <person name="Labutti K."/>
            <person name="Pangilinan J."/>
            <person name="Floch G.L."/>
            <person name="Makela M.R."/>
            <person name="Henrissat B."/>
            <person name="Grigoriev I.V."/>
            <person name="Crouch J.A."/>
            <person name="De Vries R.P."/>
            <person name="Sukno S.A."/>
            <person name="Thon M.R."/>
        </authorList>
    </citation>
    <scope>NUCLEOTIDE SEQUENCE</scope>
    <source>
        <strain evidence="2">CBS 193.32</strain>
    </source>
</reference>
<organism evidence="2 3">
    <name type="scientific">Colletotrichum godetiae</name>
    <dbReference type="NCBI Taxonomy" id="1209918"/>
    <lineage>
        <taxon>Eukaryota</taxon>
        <taxon>Fungi</taxon>
        <taxon>Dikarya</taxon>
        <taxon>Ascomycota</taxon>
        <taxon>Pezizomycotina</taxon>
        <taxon>Sordariomycetes</taxon>
        <taxon>Hypocreomycetidae</taxon>
        <taxon>Glomerellales</taxon>
        <taxon>Glomerellaceae</taxon>
        <taxon>Colletotrichum</taxon>
        <taxon>Colletotrichum acutatum species complex</taxon>
    </lineage>
</organism>
<dbReference type="EMBL" id="JAHMHR010000015">
    <property type="protein sequence ID" value="KAK1687309.1"/>
    <property type="molecule type" value="Genomic_DNA"/>
</dbReference>
<name>A0AAJ0EU80_9PEZI</name>
<gene>
    <name evidence="2" type="ORF">BDP55DRAFT_90703</name>
</gene>
<protein>
    <submittedName>
        <fullName evidence="2">Uncharacterized protein</fullName>
    </submittedName>
</protein>
<dbReference type="GeneID" id="85465836"/>
<evidence type="ECO:0000313" key="2">
    <source>
        <dbReference type="EMBL" id="KAK1687309.1"/>
    </source>
</evidence>
<feature type="region of interest" description="Disordered" evidence="1">
    <location>
        <begin position="99"/>
        <end position="143"/>
    </location>
</feature>
<evidence type="ECO:0000313" key="3">
    <source>
        <dbReference type="Proteomes" id="UP001224890"/>
    </source>
</evidence>
<feature type="compositionally biased region" description="Basic and acidic residues" evidence="1">
    <location>
        <begin position="116"/>
        <end position="127"/>
    </location>
</feature>